<accession>A0A642VAX1</accession>
<dbReference type="Proteomes" id="UP000761534">
    <property type="component" value="Unassembled WGS sequence"/>
</dbReference>
<dbReference type="EMBL" id="SWFS01000052">
    <property type="protein sequence ID" value="KAA8917262.1"/>
    <property type="molecule type" value="Genomic_DNA"/>
</dbReference>
<dbReference type="AlphaFoldDB" id="A0A642VAX1"/>
<dbReference type="SUPFAM" id="SSF52047">
    <property type="entry name" value="RNI-like"/>
    <property type="match status" value="1"/>
</dbReference>
<dbReference type="InterPro" id="IPR001810">
    <property type="entry name" value="F-box_dom"/>
</dbReference>
<evidence type="ECO:0000313" key="2">
    <source>
        <dbReference type="EMBL" id="KAA8917262.1"/>
    </source>
</evidence>
<dbReference type="InterPro" id="IPR032675">
    <property type="entry name" value="LRR_dom_sf"/>
</dbReference>
<dbReference type="PROSITE" id="PS50181">
    <property type="entry name" value="FBOX"/>
    <property type="match status" value="1"/>
</dbReference>
<gene>
    <name evidence="2" type="ORF">TRICI_000600</name>
</gene>
<sequence length="400" mass="45592">MSLLLDLPLEILDIVVNYLPVDGITALRLSHRLLNDHLTPKLWRHLEVDTSGEYCGAGQRTGEVHIGIQPHSLDMFTLALFNYHHNPANQHFFRKALESVRKITFRLKYIPSIYTSVCASCALKDVIGPFSVHCSNLREVELIAEYNDNEKACRWLDLISIAFPTVEKTIEMSACGWLESIPMTRIAQSPQANVRHLSVNAYGSNMRNFLESSKLPSSVETLKLGSCITRVDPEKIKNFFSNAHSLIELHVDRLDICPYVLTWVPQTVENLALICPSEIQLPPETHQKATLPSIKALFVDTRTAKIFEKLSMPYLEELELYSGFKPDNSFSFDLYTFLLKHCPFLTHLNCSSRCAAEIFNYIVTRLHTLTIHTTHSCDRSHDNLLQMLSQSNHTFNLSYK</sequence>
<keyword evidence="3" id="KW-1185">Reference proteome</keyword>
<evidence type="ECO:0000313" key="3">
    <source>
        <dbReference type="Proteomes" id="UP000761534"/>
    </source>
</evidence>
<dbReference type="VEuPathDB" id="FungiDB:TRICI_000600"/>
<dbReference type="Gene3D" id="3.80.10.10">
    <property type="entry name" value="Ribonuclease Inhibitor"/>
    <property type="match status" value="1"/>
</dbReference>
<comment type="caution">
    <text evidence="2">The sequence shown here is derived from an EMBL/GenBank/DDBJ whole genome shotgun (WGS) entry which is preliminary data.</text>
</comment>
<name>A0A642VAX1_9ASCO</name>
<protein>
    <recommendedName>
        <fullName evidence="1">F-box domain-containing protein</fullName>
    </recommendedName>
</protein>
<proteinExistence type="predicted"/>
<organism evidence="2 3">
    <name type="scientific">Trichomonascus ciferrii</name>
    <dbReference type="NCBI Taxonomy" id="44093"/>
    <lineage>
        <taxon>Eukaryota</taxon>
        <taxon>Fungi</taxon>
        <taxon>Dikarya</taxon>
        <taxon>Ascomycota</taxon>
        <taxon>Saccharomycotina</taxon>
        <taxon>Dipodascomycetes</taxon>
        <taxon>Dipodascales</taxon>
        <taxon>Trichomonascaceae</taxon>
        <taxon>Trichomonascus</taxon>
        <taxon>Trichomonascus ciferrii complex</taxon>
    </lineage>
</organism>
<evidence type="ECO:0000259" key="1">
    <source>
        <dbReference type="PROSITE" id="PS50181"/>
    </source>
</evidence>
<feature type="domain" description="F-box" evidence="1">
    <location>
        <begin position="1"/>
        <end position="46"/>
    </location>
</feature>
<reference evidence="2" key="1">
    <citation type="journal article" date="2019" name="G3 (Bethesda)">
        <title>Genome Assemblies of Two Rare Opportunistic Yeast Pathogens: Diutina rugosa (syn. Candida rugosa) and Trichomonascus ciferrii (syn. Candida ciferrii).</title>
        <authorList>
            <person name="Mixao V."/>
            <person name="Saus E."/>
            <person name="Hansen A.P."/>
            <person name="Lass-Florl C."/>
            <person name="Gabaldon T."/>
        </authorList>
    </citation>
    <scope>NUCLEOTIDE SEQUENCE</scope>
    <source>
        <strain evidence="2">CBS 4856</strain>
    </source>
</reference>